<name>A0A8R1DT31_CAEJA</name>
<dbReference type="Proteomes" id="UP000005237">
    <property type="component" value="Unassembled WGS sequence"/>
</dbReference>
<accession>A0A8R1DT31</accession>
<keyword evidence="2" id="KW-1185">Reference proteome</keyword>
<evidence type="ECO:0000313" key="2">
    <source>
        <dbReference type="Proteomes" id="UP000005237"/>
    </source>
</evidence>
<evidence type="ECO:0000313" key="1">
    <source>
        <dbReference type="EnsemblMetazoa" id="CJA09983.1"/>
    </source>
</evidence>
<organism evidence="1 2">
    <name type="scientific">Caenorhabditis japonica</name>
    <dbReference type="NCBI Taxonomy" id="281687"/>
    <lineage>
        <taxon>Eukaryota</taxon>
        <taxon>Metazoa</taxon>
        <taxon>Ecdysozoa</taxon>
        <taxon>Nematoda</taxon>
        <taxon>Chromadorea</taxon>
        <taxon>Rhabditida</taxon>
        <taxon>Rhabditina</taxon>
        <taxon>Rhabditomorpha</taxon>
        <taxon>Rhabditoidea</taxon>
        <taxon>Rhabditidae</taxon>
        <taxon>Peloderinae</taxon>
        <taxon>Caenorhabditis</taxon>
    </lineage>
</organism>
<reference evidence="2" key="1">
    <citation type="submission" date="2010-08" db="EMBL/GenBank/DDBJ databases">
        <authorList>
            <consortium name="Caenorhabditis japonica Sequencing Consortium"/>
            <person name="Wilson R.K."/>
        </authorList>
    </citation>
    <scope>NUCLEOTIDE SEQUENCE [LARGE SCALE GENOMIC DNA]</scope>
    <source>
        <strain evidence="2">DF5081</strain>
    </source>
</reference>
<reference evidence="1" key="2">
    <citation type="submission" date="2022-06" db="UniProtKB">
        <authorList>
            <consortium name="EnsemblMetazoa"/>
        </authorList>
    </citation>
    <scope>IDENTIFICATION</scope>
    <source>
        <strain evidence="1">DF5081</strain>
    </source>
</reference>
<sequence length="469" mass="53611">MAEPDNSSPVAVVAPPLFPPNVVKDFEDRVLRDSVGILVEYMREFRHNVYFCDFCCEDWSTADEYFAHTPCRECGNTEEDKLTAAAGALNAKWKAGYNKFREISKGILGGTLPFKVVPYCTCERFKDVQDCNCMKEKRREALKKLLKEPVETLFHHFQLYIQARRELDLIDVTEERDQNLRYINGRYVGEERGDLRRAVFIKAQQNMDDVGEKFWTRYKDLVTAVQATIDRDLELLDELGRRPIERQTLNAAQIDDVCENCLYQLNQATFLARCWGDLTGTQLVNSGIRKMQNGVERNDMIEVADGSQELGKAMVCVERAAVYSAIIAKCTFAFQEYDNPAMSKSTNAKTRQALDVDLIEAVEDYNQTWKNRSYDGENWIKNAEAVLDATLLPIVNLNEGAEGLLNTAVEICRKWRSETAALMETVRSDTGKEDWELLGTHIFHLIVSVLANPEVPVYPIQDIFTEFRL</sequence>
<dbReference type="AlphaFoldDB" id="A0A8R1DT31"/>
<dbReference type="EnsemblMetazoa" id="CJA09983.1">
    <property type="protein sequence ID" value="CJA09983.1"/>
    <property type="gene ID" value="WBGene00129187"/>
</dbReference>
<proteinExistence type="predicted"/>
<protein>
    <submittedName>
        <fullName evidence="1">Uncharacterized protein</fullName>
    </submittedName>
</protein>